<dbReference type="EMBL" id="JASJOT010000034">
    <property type="protein sequence ID" value="MDJ1497620.1"/>
    <property type="molecule type" value="Genomic_DNA"/>
</dbReference>
<organism evidence="2 3">
    <name type="scientific">Xanthocytophaga flava</name>
    <dbReference type="NCBI Taxonomy" id="3048013"/>
    <lineage>
        <taxon>Bacteria</taxon>
        <taxon>Pseudomonadati</taxon>
        <taxon>Bacteroidota</taxon>
        <taxon>Cytophagia</taxon>
        <taxon>Cytophagales</taxon>
        <taxon>Rhodocytophagaceae</taxon>
        <taxon>Xanthocytophaga</taxon>
    </lineage>
</organism>
<evidence type="ECO:0000313" key="2">
    <source>
        <dbReference type="EMBL" id="MDJ1497620.1"/>
    </source>
</evidence>
<dbReference type="Pfam" id="PF20041">
    <property type="entry name" value="DUF6443"/>
    <property type="match status" value="1"/>
</dbReference>
<dbReference type="InterPro" id="IPR022385">
    <property type="entry name" value="Rhs_assc_core"/>
</dbReference>
<proteinExistence type="predicted"/>
<evidence type="ECO:0000259" key="1">
    <source>
        <dbReference type="Pfam" id="PF20041"/>
    </source>
</evidence>
<reference evidence="2 3" key="1">
    <citation type="submission" date="2023-05" db="EMBL/GenBank/DDBJ databases">
        <authorList>
            <person name="Zhang X."/>
        </authorList>
    </citation>
    <scope>NUCLEOTIDE SEQUENCE [LARGE SCALE GENOMIC DNA]</scope>
    <source>
        <strain evidence="2 3">DM2B3-1</strain>
    </source>
</reference>
<comment type="caution">
    <text evidence="2">The sequence shown here is derived from an EMBL/GenBank/DDBJ whole genome shotgun (WGS) entry which is preliminary data.</text>
</comment>
<gene>
    <name evidence="2" type="ORF">QNI19_32070</name>
</gene>
<dbReference type="InterPro" id="IPR045619">
    <property type="entry name" value="DUF6443"/>
</dbReference>
<protein>
    <submittedName>
        <fullName evidence="2">DUF6443 domain-containing protein</fullName>
    </submittedName>
</protein>
<dbReference type="Proteomes" id="UP001228581">
    <property type="component" value="Unassembled WGS sequence"/>
</dbReference>
<keyword evidence="3" id="KW-1185">Reference proteome</keyword>
<name>A0ABT7CV79_9BACT</name>
<evidence type="ECO:0000313" key="3">
    <source>
        <dbReference type="Proteomes" id="UP001228581"/>
    </source>
</evidence>
<feature type="domain" description="DUF6443" evidence="1">
    <location>
        <begin position="42"/>
        <end position="164"/>
    </location>
</feature>
<dbReference type="RefSeq" id="WP_314003330.1">
    <property type="nucleotide sequence ID" value="NZ_JASJOT010000034.1"/>
</dbReference>
<sequence>MINYSQLKIALLSVALIMLSSLKAQVRNYTRVEDIRVSGVKNGSQIDALPVESKRVSFNYTNDLGRPAQKVSWQSSPTKTDEVKYFIYDLIGREQFQYMPYTSTTADGSFKADASSSQPAFYQSLKSDNKAYLETRFELSPLSRVLEQGSVGTAWQLGGTDPKTTKISYSKNTVSEIRKWKYIYSNGTTYHVADGNAFYDAGELSVTQTTNVQGLKSIKYTDKEGKLICIKEQRVKGSESSYLITYYVYDQIGNLWFTLPPEAIANLATINYTFSYQDAFCRKWVFANIYDSRFRLLEKSVPVSGSSSTSGVTYFVYDPLDRIILTQDATERIQKRWSFIKYDQQGRQILLGRYTHSSVMSQVGMQQFIDNYYVSNPALKPFEYRSNANFSLLHGYTNQAFPVMPTIRTADESNFIGCIHYYDDYDYNYNGIEFEINNGEVAFATSAPTGAVALPSDFTLIYGSARNKKTGSKMILNKYAAYDNTAYQLESMFYDNNGRLIQMSSRLSNSLTDKGELYFIQYDFEGKIVKKAQYHNGGSHAFFKRYTYDHAGRSKDIYMQVNAEPEQKLVTYNYNAVGEMVQKVIGNNLQTIDYTYNIKGWLQSINDAALTDASDLFGMQLDYETAPKPMYNGAIGKQTWRTATDGRSPANISRTYNYTYDGLTRLTDATYSSSVSGEDYSLWTSGYTDNGNLLDLARKNLISRTPNGNDTYGYVDLLTFTYQGNALKAVDDNNSASPSLARDFREKSKSTINPTEYSYDEAGRLKANLNSEIYAIGYDDDDRPVYVTGEEHELNGEYYNNYLFNSYLYSGEKKSSKITIDGSDVKITDYKGGVVYENNVIQYLPHEEGRVLSPQVTGKSTWTYEYFYTDHLGSLRVAFRPGENVSYLASMETESAPAWSNASTPIRNNEQAFSGSYSAKLTTVNPLGPWKTIKVGKGDKITVRAKAKYTSSPTNNNAISLVTYVNGLGSQPTETGNKPPLLSLGLAITPLAINSVQNTIPKAYLEYILQTSESEVIQSKRQYITSAAANSWEYQEMSYVAETNGYFQILVANESDKPVWFDDVELIVQQSMISQETHYDPFGVELAGIEKRDNPEMDFKFQGKELIDDIGLYWMDFGARYYDPQLGRWHVNDAMASEAGQEVYSPYAAMLNNPISTIDPDGNCPICPFIIAGAIIGGSLGGIKADMEGKNVLAGIGKGLVIGAASGVASYFAPIGFLPGFAYGAGTGAVLGGASAALDGTNIGRGALIGGITGGIMGGIRGGIEAVKLGGDFMTGQRPIHDFTAEEIESLSLSGTGVGDKPVKYDEASLKAFAKKQFENGRGSLTMKYMPAKYKMHPDNDGSWLNPDKPDKKILGATMARVWKHGQIGGNIYISKAAFVSERKLFITVGHEYTHAQHAFDRLPILYKKGDGYYAKYDNMTERAAYEWTVNAAAENKWWGIYNDYAPILQTVDYNMTVPDVFKSRMTTVFTP</sequence>
<dbReference type="Gene3D" id="2.180.10.10">
    <property type="entry name" value="RHS repeat-associated core"/>
    <property type="match status" value="2"/>
</dbReference>
<accession>A0ABT7CV79</accession>
<dbReference type="NCBIfam" id="TIGR03696">
    <property type="entry name" value="Rhs_assc_core"/>
    <property type="match status" value="1"/>
</dbReference>